<evidence type="ECO:0008006" key="3">
    <source>
        <dbReference type="Google" id="ProtNLM"/>
    </source>
</evidence>
<accession>X0WBX8</accession>
<dbReference type="EMBL" id="BARS01039711">
    <property type="protein sequence ID" value="GAG22063.1"/>
    <property type="molecule type" value="Genomic_DNA"/>
</dbReference>
<reference evidence="2" key="1">
    <citation type="journal article" date="2014" name="Front. Microbiol.">
        <title>High frequency of phylogenetically diverse reductive dehalogenase-homologous genes in deep subseafloor sedimentary metagenomes.</title>
        <authorList>
            <person name="Kawai M."/>
            <person name="Futagami T."/>
            <person name="Toyoda A."/>
            <person name="Takaki Y."/>
            <person name="Nishi S."/>
            <person name="Hori S."/>
            <person name="Arai W."/>
            <person name="Tsubouchi T."/>
            <person name="Morono Y."/>
            <person name="Uchiyama I."/>
            <person name="Ito T."/>
            <person name="Fujiyama A."/>
            <person name="Inagaki F."/>
            <person name="Takami H."/>
        </authorList>
    </citation>
    <scope>NUCLEOTIDE SEQUENCE</scope>
    <source>
        <strain evidence="2">Expedition CK06-06</strain>
    </source>
</reference>
<comment type="caution">
    <text evidence="2">The sequence shown here is derived from an EMBL/GenBank/DDBJ whole genome shotgun (WGS) entry which is preliminary data.</text>
</comment>
<sequence length="90" mass="9698">MGLRGPKPGTPRKGGRQKGTANKTTRDMKSMIEGALKAKGGQKYLEKIADTHPQTFAMLCAKLVPTTLAGDADNPLIPTKIERIIVDPKK</sequence>
<dbReference type="AlphaFoldDB" id="X0WBX8"/>
<name>X0WBX8_9ZZZZ</name>
<evidence type="ECO:0000313" key="2">
    <source>
        <dbReference type="EMBL" id="GAG22063.1"/>
    </source>
</evidence>
<gene>
    <name evidence="2" type="ORF">S01H1_60621</name>
</gene>
<proteinExistence type="predicted"/>
<feature type="region of interest" description="Disordered" evidence="1">
    <location>
        <begin position="1"/>
        <end position="29"/>
    </location>
</feature>
<protein>
    <recommendedName>
        <fullName evidence="3">DUF5681 domain-containing protein</fullName>
    </recommendedName>
</protein>
<organism evidence="2">
    <name type="scientific">marine sediment metagenome</name>
    <dbReference type="NCBI Taxonomy" id="412755"/>
    <lineage>
        <taxon>unclassified sequences</taxon>
        <taxon>metagenomes</taxon>
        <taxon>ecological metagenomes</taxon>
    </lineage>
</organism>
<evidence type="ECO:0000256" key="1">
    <source>
        <dbReference type="SAM" id="MobiDB-lite"/>
    </source>
</evidence>